<name>A0A4R6TCV0_9FLAO</name>
<proteinExistence type="predicted"/>
<protein>
    <submittedName>
        <fullName evidence="1">Uncharacterized protein</fullName>
    </submittedName>
</protein>
<gene>
    <name evidence="1" type="ORF">DFQ07_1496</name>
</gene>
<dbReference type="AlphaFoldDB" id="A0A4R6TCV0"/>
<keyword evidence="2" id="KW-1185">Reference proteome</keyword>
<evidence type="ECO:0000313" key="1">
    <source>
        <dbReference type="EMBL" id="TDQ27645.1"/>
    </source>
</evidence>
<accession>A0A4R6TCV0</accession>
<organism evidence="1 2">
    <name type="scientific">Tenacibaculum caenipelagi</name>
    <dbReference type="NCBI Taxonomy" id="1325435"/>
    <lineage>
        <taxon>Bacteria</taxon>
        <taxon>Pseudomonadati</taxon>
        <taxon>Bacteroidota</taxon>
        <taxon>Flavobacteriia</taxon>
        <taxon>Flavobacteriales</taxon>
        <taxon>Flavobacteriaceae</taxon>
        <taxon>Tenacibaculum</taxon>
    </lineage>
</organism>
<comment type="caution">
    <text evidence="1">The sequence shown here is derived from an EMBL/GenBank/DDBJ whole genome shotgun (WGS) entry which is preliminary data.</text>
</comment>
<dbReference type="Proteomes" id="UP000295390">
    <property type="component" value="Unassembled WGS sequence"/>
</dbReference>
<evidence type="ECO:0000313" key="2">
    <source>
        <dbReference type="Proteomes" id="UP000295390"/>
    </source>
</evidence>
<dbReference type="EMBL" id="SNYH01000003">
    <property type="protein sequence ID" value="TDQ27645.1"/>
    <property type="molecule type" value="Genomic_DNA"/>
</dbReference>
<sequence length="42" mass="4978">MTIDEQIEDVYKQECNRVSDKIISGFYYTFSEYNGTSVFDEI</sequence>
<dbReference type="RefSeq" id="WP_262708956.1">
    <property type="nucleotide sequence ID" value="NZ_SNYH01000003.1"/>
</dbReference>
<reference evidence="1 2" key="1">
    <citation type="submission" date="2019-03" db="EMBL/GenBank/DDBJ databases">
        <title>Genomic Encyclopedia of Type Strains, Phase III (KMG-III): the genomes of soil and plant-associated and newly described type strains.</title>
        <authorList>
            <person name="Whitman W."/>
        </authorList>
    </citation>
    <scope>NUCLEOTIDE SEQUENCE [LARGE SCALE GENOMIC DNA]</scope>
    <source>
        <strain evidence="1 2">CECT 8283</strain>
    </source>
</reference>